<dbReference type="OrthoDB" id="9803333at2"/>
<reference evidence="5" key="1">
    <citation type="submission" date="2017-01" db="EMBL/GenBank/DDBJ databases">
        <authorList>
            <person name="Varghese N."/>
            <person name="Submissions S."/>
        </authorList>
    </citation>
    <scope>NUCLEOTIDE SEQUENCE [LARGE SCALE GENOMIC DNA]</scope>
    <source>
        <strain evidence="5">DSM 21054</strain>
    </source>
</reference>
<keyword evidence="5" id="KW-1185">Reference proteome</keyword>
<dbReference type="FunFam" id="3.40.50.720:FF:000084">
    <property type="entry name" value="Short-chain dehydrogenase reductase"/>
    <property type="match status" value="1"/>
</dbReference>
<comment type="similarity">
    <text evidence="1">Belongs to the short-chain dehydrogenases/reductases (SDR) family.</text>
</comment>
<dbReference type="GO" id="GO:0016614">
    <property type="term" value="F:oxidoreductase activity, acting on CH-OH group of donors"/>
    <property type="evidence" value="ECO:0007669"/>
    <property type="project" value="UniProtKB-ARBA"/>
</dbReference>
<accession>A0A1N7PT09</accession>
<dbReference type="InterPro" id="IPR002347">
    <property type="entry name" value="SDR_fam"/>
</dbReference>
<dbReference type="EMBL" id="FTOR01000004">
    <property type="protein sequence ID" value="SIT13685.1"/>
    <property type="molecule type" value="Genomic_DNA"/>
</dbReference>
<dbReference type="PANTHER" id="PTHR48107:SF16">
    <property type="entry name" value="NADPH-DEPENDENT ALDEHYDE REDUCTASE 1, CHLOROPLASTIC"/>
    <property type="match status" value="1"/>
</dbReference>
<evidence type="ECO:0000256" key="2">
    <source>
        <dbReference type="ARBA" id="ARBA00023002"/>
    </source>
</evidence>
<dbReference type="Pfam" id="PF13561">
    <property type="entry name" value="adh_short_C2"/>
    <property type="match status" value="1"/>
</dbReference>
<gene>
    <name evidence="4" type="ORF">SAMN05421788_10429</name>
</gene>
<feature type="region of interest" description="Disordered" evidence="3">
    <location>
        <begin position="1"/>
        <end position="33"/>
    </location>
</feature>
<dbReference type="SUPFAM" id="SSF51735">
    <property type="entry name" value="NAD(P)-binding Rossmann-fold domains"/>
    <property type="match status" value="1"/>
</dbReference>
<dbReference type="PRINTS" id="PR00080">
    <property type="entry name" value="SDRFAMILY"/>
</dbReference>
<name>A0A1N7PT09_9BACT</name>
<evidence type="ECO:0000313" key="5">
    <source>
        <dbReference type="Proteomes" id="UP000186917"/>
    </source>
</evidence>
<dbReference type="Proteomes" id="UP000186917">
    <property type="component" value="Unassembled WGS sequence"/>
</dbReference>
<protein>
    <submittedName>
        <fullName evidence="4">NAD(P)-dependent dehydrogenase, short-chain alcohol dehydrogenase family</fullName>
    </submittedName>
</protein>
<dbReference type="PROSITE" id="PS00061">
    <property type="entry name" value="ADH_SHORT"/>
    <property type="match status" value="1"/>
</dbReference>
<dbReference type="CDD" id="cd05355">
    <property type="entry name" value="SDR_c1"/>
    <property type="match status" value="1"/>
</dbReference>
<dbReference type="RefSeq" id="WP_076379393.1">
    <property type="nucleotide sequence ID" value="NZ_AP017422.1"/>
</dbReference>
<feature type="compositionally biased region" description="Polar residues" evidence="3">
    <location>
        <begin position="1"/>
        <end position="27"/>
    </location>
</feature>
<organism evidence="4 5">
    <name type="scientific">Filimonas lacunae</name>
    <dbReference type="NCBI Taxonomy" id="477680"/>
    <lineage>
        <taxon>Bacteria</taxon>
        <taxon>Pseudomonadati</taxon>
        <taxon>Bacteroidota</taxon>
        <taxon>Chitinophagia</taxon>
        <taxon>Chitinophagales</taxon>
        <taxon>Chitinophagaceae</taxon>
        <taxon>Filimonas</taxon>
    </lineage>
</organism>
<sequence length="289" mass="31267">METTNTMPQQIPPQYQVKQPGTEQQMHPSPVYDTDEPGCNRLQGKAAIITGGDSGIGKAVAIAFAKEGANVAIVYLDEHTDARETGEIIKNKYGKQVLLISTDLRKEVNAQDVVARTVEAFGTIDIVVNNAAVQFPQESIEQITAEQLETTFATNIFSQFYLTKHAVPYLKEGSTIINTTSVTAYRGSEALLDYSSTKGAIVSFTRSLSQQLIKKGIRVNGVAPGPVWTPLIPSSFDEEKVASFGQDIAMGRPAQPVEIAPCYVFLACKESTFINGQVLHPNGGTVLNT</sequence>
<dbReference type="NCBIfam" id="NF005214">
    <property type="entry name" value="PRK06701.1"/>
    <property type="match status" value="1"/>
</dbReference>
<dbReference type="PANTHER" id="PTHR48107">
    <property type="entry name" value="NADPH-DEPENDENT ALDEHYDE REDUCTASE-LIKE PROTEIN, CHLOROPLASTIC-RELATED"/>
    <property type="match status" value="1"/>
</dbReference>
<dbReference type="PRINTS" id="PR00081">
    <property type="entry name" value="GDHRDH"/>
</dbReference>
<evidence type="ECO:0000256" key="3">
    <source>
        <dbReference type="SAM" id="MobiDB-lite"/>
    </source>
</evidence>
<evidence type="ECO:0000256" key="1">
    <source>
        <dbReference type="ARBA" id="ARBA00006484"/>
    </source>
</evidence>
<dbReference type="STRING" id="477680.SAMN05421788_10429"/>
<evidence type="ECO:0000313" key="4">
    <source>
        <dbReference type="EMBL" id="SIT13685.1"/>
    </source>
</evidence>
<dbReference type="InterPro" id="IPR036291">
    <property type="entry name" value="NAD(P)-bd_dom_sf"/>
</dbReference>
<dbReference type="InterPro" id="IPR020904">
    <property type="entry name" value="Sc_DH/Rdtase_CS"/>
</dbReference>
<proteinExistence type="inferred from homology"/>
<dbReference type="AlphaFoldDB" id="A0A1N7PT09"/>
<dbReference type="Gene3D" id="3.40.50.720">
    <property type="entry name" value="NAD(P)-binding Rossmann-like Domain"/>
    <property type="match status" value="1"/>
</dbReference>
<keyword evidence="2" id="KW-0560">Oxidoreductase</keyword>